<gene>
    <name evidence="2" type="ORF">AB4876_08775</name>
</gene>
<feature type="transmembrane region" description="Helical" evidence="1">
    <location>
        <begin position="132"/>
        <end position="156"/>
    </location>
</feature>
<dbReference type="PANTHER" id="PTHR32251:SF17">
    <property type="entry name" value="STEROID 5-ALPHA REDUCTASE C-TERMINAL DOMAIN-CONTAINING PROTEIN"/>
    <property type="match status" value="1"/>
</dbReference>
<reference evidence="2 3" key="1">
    <citation type="journal article" date="2011" name="Int. J. Syst. Evol. Microbiol.">
        <title>Zhongshania antarctica gen. nov., sp. nov. and Zhongshania guokunii sp. nov., gammaproteobacteria respectively isolated from coastal attached (fast) ice and surface seawater of the Antarctic.</title>
        <authorList>
            <person name="Li H.J."/>
            <person name="Zhang X.Y."/>
            <person name="Chen C.X."/>
            <person name="Zhang Y.J."/>
            <person name="Gao Z.M."/>
            <person name="Yu Y."/>
            <person name="Chen X.L."/>
            <person name="Chen B."/>
            <person name="Zhang Y.Z."/>
        </authorList>
    </citation>
    <scope>NUCLEOTIDE SEQUENCE [LARGE SCALE GENOMIC DNA]</scope>
    <source>
        <strain evidence="2 3">ZS6-22T</strain>
    </source>
</reference>
<feature type="transmembrane region" description="Helical" evidence="1">
    <location>
        <begin position="162"/>
        <end position="183"/>
    </location>
</feature>
<dbReference type="Gene3D" id="1.20.120.1630">
    <property type="match status" value="1"/>
</dbReference>
<accession>A0ABV3U560</accession>
<dbReference type="Proteomes" id="UP001557485">
    <property type="component" value="Unassembled WGS sequence"/>
</dbReference>
<dbReference type="PROSITE" id="PS50244">
    <property type="entry name" value="S5A_REDUCTASE"/>
    <property type="match status" value="1"/>
</dbReference>
<keyword evidence="1" id="KW-0472">Membrane</keyword>
<sequence>MKKPAQKALLAVFVMLAVGVLIALLAGQGLPRYRGLPLPLWSLLIAVAVQWLVFAHAYRHQTERFYDLTGAATNIGLVIFALNYSTGTSRDYLLASCIVLWALRLGIFLFWRVTVDGGDTRFAKIKPNFFRFLLTWTLQALWIFLILLCAILAMAAENPKPLGLVTVFGFACWLLGMVIESIADVQKRQFRADPNNAGQFIHQGLWAWSRHPNYFGEILVWLGVSIIALPVLSGWQYLGLLSPLFVILVLTKVSGVPLLEASADRRWGGDLSYEQYKAQTPVLIPRPPRL</sequence>
<evidence type="ECO:0000313" key="3">
    <source>
        <dbReference type="Proteomes" id="UP001557485"/>
    </source>
</evidence>
<dbReference type="RefSeq" id="WP_368381271.1">
    <property type="nucleotide sequence ID" value="NZ_JBFRYA010000006.1"/>
</dbReference>
<dbReference type="InterPro" id="IPR010721">
    <property type="entry name" value="UstE-like"/>
</dbReference>
<keyword evidence="1" id="KW-0812">Transmembrane</keyword>
<comment type="caution">
    <text evidence="2">The sequence shown here is derived from an EMBL/GenBank/DDBJ whole genome shotgun (WGS) entry which is preliminary data.</text>
</comment>
<name>A0ABV3U560_9GAMM</name>
<organism evidence="2 3">
    <name type="scientific">Zhongshania guokunii</name>
    <dbReference type="NCBI Taxonomy" id="641783"/>
    <lineage>
        <taxon>Bacteria</taxon>
        <taxon>Pseudomonadati</taxon>
        <taxon>Pseudomonadota</taxon>
        <taxon>Gammaproteobacteria</taxon>
        <taxon>Cellvibrionales</taxon>
        <taxon>Spongiibacteraceae</taxon>
        <taxon>Zhongshania</taxon>
    </lineage>
</organism>
<feature type="transmembrane region" description="Helical" evidence="1">
    <location>
        <begin position="214"/>
        <end position="232"/>
    </location>
</feature>
<evidence type="ECO:0000313" key="2">
    <source>
        <dbReference type="EMBL" id="MEX1669006.1"/>
    </source>
</evidence>
<feature type="transmembrane region" description="Helical" evidence="1">
    <location>
        <begin position="38"/>
        <end position="58"/>
    </location>
</feature>
<dbReference type="Pfam" id="PF06966">
    <property type="entry name" value="DUF1295"/>
    <property type="match status" value="1"/>
</dbReference>
<feature type="transmembrane region" description="Helical" evidence="1">
    <location>
        <begin position="65"/>
        <end position="86"/>
    </location>
</feature>
<dbReference type="EMBL" id="JBFRYA010000006">
    <property type="protein sequence ID" value="MEX1669006.1"/>
    <property type="molecule type" value="Genomic_DNA"/>
</dbReference>
<evidence type="ECO:0000256" key="1">
    <source>
        <dbReference type="SAM" id="Phobius"/>
    </source>
</evidence>
<dbReference type="PANTHER" id="PTHR32251">
    <property type="entry name" value="3-OXO-5-ALPHA-STEROID 4-DEHYDROGENASE"/>
    <property type="match status" value="1"/>
</dbReference>
<proteinExistence type="predicted"/>
<feature type="transmembrane region" description="Helical" evidence="1">
    <location>
        <begin position="7"/>
        <end position="26"/>
    </location>
</feature>
<keyword evidence="1" id="KW-1133">Transmembrane helix</keyword>
<protein>
    <submittedName>
        <fullName evidence="2">DUF1295 domain-containing protein</fullName>
    </submittedName>
</protein>
<keyword evidence="3" id="KW-1185">Reference proteome</keyword>
<feature type="transmembrane region" description="Helical" evidence="1">
    <location>
        <begin position="92"/>
        <end position="111"/>
    </location>
</feature>